<proteinExistence type="predicted"/>
<dbReference type="Pfam" id="PF00406">
    <property type="entry name" value="ADK"/>
    <property type="match status" value="1"/>
</dbReference>
<sequence>MNDKSRRPLQIPSWHIPYMEKHRMYELFHELGRELVIQQPEDHVSFMKQILFNTYQNRDNARVVIISPPRTNCDKLAFRISAVTKQVVITKAKMEQFAKSAKAALKPSQVARIIAKLVRKDDAYKQGWILVNCLKNEAEAKALIKAGILPTHCLFLVSRFYPPIDELKYCDVPIGWPECRRQLLALRNVFKHILVEVHLKQLTPEEVGNNCIEIIKCRKGKISITPRVVLLGPRGSGRKTQGRLLAKTMNVVHIDFEYLLCQVWTAESDISYQLRSCKERVCYHSELLVQMLNKRILEEECLKNGWVLTGFPFSKADLMFLDCVDTPPNRIIFLECDLKVCRERATYNRINIDTGSGVNILDKAQSKGKN</sequence>
<accession>A0ABD2NG27</accession>
<reference evidence="4 5" key="1">
    <citation type="journal article" date="2021" name="BMC Biol.">
        <title>Horizontally acquired antibacterial genes associated with adaptive radiation of ladybird beetles.</title>
        <authorList>
            <person name="Li H.S."/>
            <person name="Tang X.F."/>
            <person name="Huang Y.H."/>
            <person name="Xu Z.Y."/>
            <person name="Chen M.L."/>
            <person name="Du X.Y."/>
            <person name="Qiu B.Y."/>
            <person name="Chen P.T."/>
            <person name="Zhang W."/>
            <person name="Slipinski A."/>
            <person name="Escalona H.E."/>
            <person name="Waterhouse R.M."/>
            <person name="Zwick A."/>
            <person name="Pang H."/>
        </authorList>
    </citation>
    <scope>NUCLEOTIDE SEQUENCE [LARGE SCALE GENOMIC DNA]</scope>
    <source>
        <strain evidence="4">SYSU2018</strain>
    </source>
</reference>
<dbReference type="GO" id="GO:0000166">
    <property type="term" value="F:nucleotide binding"/>
    <property type="evidence" value="ECO:0007669"/>
    <property type="project" value="UniProtKB-KW"/>
</dbReference>
<dbReference type="InterPro" id="IPR000850">
    <property type="entry name" value="Adenylat/UMP-CMP_kin"/>
</dbReference>
<dbReference type="SUPFAM" id="SSF52540">
    <property type="entry name" value="P-loop containing nucleoside triphosphate hydrolases"/>
    <property type="match status" value="1"/>
</dbReference>
<dbReference type="AlphaFoldDB" id="A0ABD2NG27"/>
<dbReference type="InterPro" id="IPR027417">
    <property type="entry name" value="P-loop_NTPase"/>
</dbReference>
<dbReference type="GO" id="GO:0016301">
    <property type="term" value="F:kinase activity"/>
    <property type="evidence" value="ECO:0007669"/>
    <property type="project" value="UniProtKB-KW"/>
</dbReference>
<evidence type="ECO:0000313" key="4">
    <source>
        <dbReference type="EMBL" id="KAL3277657.1"/>
    </source>
</evidence>
<dbReference type="Gene3D" id="3.40.50.300">
    <property type="entry name" value="P-loop containing nucleotide triphosphate hydrolases"/>
    <property type="match status" value="1"/>
</dbReference>
<evidence type="ECO:0000313" key="5">
    <source>
        <dbReference type="Proteomes" id="UP001516400"/>
    </source>
</evidence>
<dbReference type="Proteomes" id="UP001516400">
    <property type="component" value="Unassembled WGS sequence"/>
</dbReference>
<evidence type="ECO:0000256" key="2">
    <source>
        <dbReference type="ARBA" id="ARBA00022741"/>
    </source>
</evidence>
<protein>
    <recommendedName>
        <fullName evidence="6">Adenylate kinase 8</fullName>
    </recommendedName>
</protein>
<evidence type="ECO:0000256" key="3">
    <source>
        <dbReference type="ARBA" id="ARBA00022777"/>
    </source>
</evidence>
<keyword evidence="5" id="KW-1185">Reference proteome</keyword>
<organism evidence="4 5">
    <name type="scientific">Cryptolaemus montrouzieri</name>
    <dbReference type="NCBI Taxonomy" id="559131"/>
    <lineage>
        <taxon>Eukaryota</taxon>
        <taxon>Metazoa</taxon>
        <taxon>Ecdysozoa</taxon>
        <taxon>Arthropoda</taxon>
        <taxon>Hexapoda</taxon>
        <taxon>Insecta</taxon>
        <taxon>Pterygota</taxon>
        <taxon>Neoptera</taxon>
        <taxon>Endopterygota</taxon>
        <taxon>Coleoptera</taxon>
        <taxon>Polyphaga</taxon>
        <taxon>Cucujiformia</taxon>
        <taxon>Coccinelloidea</taxon>
        <taxon>Coccinellidae</taxon>
        <taxon>Scymninae</taxon>
        <taxon>Scymnini</taxon>
        <taxon>Cryptolaemus</taxon>
    </lineage>
</organism>
<evidence type="ECO:0008006" key="6">
    <source>
        <dbReference type="Google" id="ProtNLM"/>
    </source>
</evidence>
<name>A0ABD2NG27_9CUCU</name>
<dbReference type="PANTHER" id="PTHR23359">
    <property type="entry name" value="NUCLEOTIDE KINASE"/>
    <property type="match status" value="1"/>
</dbReference>
<evidence type="ECO:0000256" key="1">
    <source>
        <dbReference type="ARBA" id="ARBA00022679"/>
    </source>
</evidence>
<comment type="caution">
    <text evidence="4">The sequence shown here is derived from an EMBL/GenBank/DDBJ whole genome shotgun (WGS) entry which is preliminary data.</text>
</comment>
<dbReference type="EMBL" id="JABFTP020000103">
    <property type="protein sequence ID" value="KAL3277657.1"/>
    <property type="molecule type" value="Genomic_DNA"/>
</dbReference>
<keyword evidence="1" id="KW-0808">Transferase</keyword>
<dbReference type="CDD" id="cd22979">
    <property type="entry name" value="DD_AK8"/>
    <property type="match status" value="1"/>
</dbReference>
<keyword evidence="2" id="KW-0547">Nucleotide-binding</keyword>
<gene>
    <name evidence="4" type="ORF">HHI36_013003</name>
</gene>
<keyword evidence="3" id="KW-0418">Kinase</keyword>